<dbReference type="PROSITE" id="PS51481">
    <property type="entry name" value="DHAK"/>
    <property type="match status" value="1"/>
</dbReference>
<name>A0ABR3ECX0_9TRYP</name>
<dbReference type="PANTHER" id="PTHR28629">
    <property type="entry name" value="TRIOKINASE/FMN CYCLASE"/>
    <property type="match status" value="1"/>
</dbReference>
<dbReference type="SMART" id="SM01120">
    <property type="entry name" value="Dak2"/>
    <property type="match status" value="1"/>
</dbReference>
<keyword evidence="1" id="KW-0808">Transferase</keyword>
<keyword evidence="3" id="KW-0418">Kinase</keyword>
<dbReference type="Pfam" id="PF02734">
    <property type="entry name" value="Dak2"/>
    <property type="match status" value="1"/>
</dbReference>
<evidence type="ECO:0000259" key="6">
    <source>
        <dbReference type="PROSITE" id="PS51481"/>
    </source>
</evidence>
<keyword evidence="4" id="KW-0067">ATP-binding</keyword>
<dbReference type="InterPro" id="IPR004006">
    <property type="entry name" value="DhaK_dom"/>
</dbReference>
<feature type="domain" description="DhaK" evidence="6">
    <location>
        <begin position="77"/>
        <end position="412"/>
    </location>
</feature>
<evidence type="ECO:0000256" key="1">
    <source>
        <dbReference type="ARBA" id="ARBA00022679"/>
    </source>
</evidence>
<dbReference type="Pfam" id="PF02733">
    <property type="entry name" value="Dak1"/>
    <property type="match status" value="1"/>
</dbReference>
<proteinExistence type="predicted"/>
<accession>A0ABR3ECX0</accession>
<dbReference type="Proteomes" id="UP001443563">
    <property type="component" value="Unassembled WGS sequence"/>
</dbReference>
<dbReference type="InterPro" id="IPR004007">
    <property type="entry name" value="DhaL_dom"/>
</dbReference>
<sequence length="655" mass="68684">MAADEVCACHNLTTCFSLCLGEVCLSVSLFLRLSLEEHILAFLIFPPRGNGLTKGALLLLSMPGPEMPTVVLKFVDDPHRVVDVAVEGLCEMNNGVKRIEDTNVVVASSIDLTKVLLLSGGGAGHEPAHAGFVAKGWLSAAVCGSVFASPPTSHVSSGIEYLANLQGPNGPGILVIIKNYAGDILNFKYAVRQARAQGIQVETVLAADDAAFGTEDVKKRRGVAGCCLLYKILGAAAARGLSLTQLKALADRVSRNMRSIGASLSSCSLPGNPASSVVPYGTVEVGLGIHGEKGLLQIPFQGAAPLTHFLIGILMGKEEVAVPGKVTAIRAGAKALLLVNNLGGTTDLEMSTLAHHALRELAGEHLTVVGVHSGRHMTSLDMHGFSLTLLIVEDEDDLQYMLNTNALQKPLMNFHAPQWSCATAPGPLTALQLARREAEAARRAAATPTSSPLYVATLRVFEKLFGTEAYFNGLDAEVGDGDLGSGVHRSAVAVLELLPYLPWEADVRRTFTLMSKAVADTFAGTSGPLYGALLLGGGEGAAQALRDGSAVDAVRAGIAQGSHSVQELGGARQGDRTMVDVLEGMRTCPTVATAATMPELLKACYEAARAAADATMMLPAKFGRSRYMEGKEIGKKDPGAELVVAWVEALAFESS</sequence>
<dbReference type="EMBL" id="JBAMZM010000011">
    <property type="protein sequence ID" value="KAL0510966.1"/>
    <property type="molecule type" value="Genomic_DNA"/>
</dbReference>
<evidence type="ECO:0000313" key="8">
    <source>
        <dbReference type="Proteomes" id="UP001443563"/>
    </source>
</evidence>
<dbReference type="SUPFAM" id="SSF101473">
    <property type="entry name" value="DhaL-like"/>
    <property type="match status" value="1"/>
</dbReference>
<dbReference type="SUPFAM" id="SSF82549">
    <property type="entry name" value="DAK1/DegV-like"/>
    <property type="match status" value="1"/>
</dbReference>
<dbReference type="InterPro" id="IPR050861">
    <property type="entry name" value="Dihydroxyacetone_Kinase"/>
</dbReference>
<feature type="domain" description="DhaL" evidence="5">
    <location>
        <begin position="451"/>
        <end position="652"/>
    </location>
</feature>
<comment type="caution">
    <text evidence="7">The sequence shown here is derived from an EMBL/GenBank/DDBJ whole genome shotgun (WGS) entry which is preliminary data.</text>
</comment>
<keyword evidence="2" id="KW-0547">Nucleotide-binding</keyword>
<dbReference type="PROSITE" id="PS51480">
    <property type="entry name" value="DHAL"/>
    <property type="match status" value="1"/>
</dbReference>
<dbReference type="InterPro" id="IPR036117">
    <property type="entry name" value="DhaL_dom_sf"/>
</dbReference>
<evidence type="ECO:0000259" key="5">
    <source>
        <dbReference type="PROSITE" id="PS51480"/>
    </source>
</evidence>
<protein>
    <submittedName>
        <fullName evidence="7">Dak1 domain/DAK2 domain containing protein</fullName>
    </submittedName>
</protein>
<evidence type="ECO:0000256" key="4">
    <source>
        <dbReference type="ARBA" id="ARBA00022840"/>
    </source>
</evidence>
<dbReference type="Gene3D" id="1.25.40.340">
    <property type="match status" value="1"/>
</dbReference>
<evidence type="ECO:0000256" key="3">
    <source>
        <dbReference type="ARBA" id="ARBA00022777"/>
    </source>
</evidence>
<evidence type="ECO:0000313" key="7">
    <source>
        <dbReference type="EMBL" id="KAL0510966.1"/>
    </source>
</evidence>
<dbReference type="PANTHER" id="PTHR28629:SF4">
    <property type="entry name" value="TRIOKINASE_FMN CYCLASE"/>
    <property type="match status" value="1"/>
</dbReference>
<keyword evidence="8" id="KW-1185">Reference proteome</keyword>
<dbReference type="Gene3D" id="3.30.1180.20">
    <property type="entry name" value="Dihydroxyacetone kinase, domain 2"/>
    <property type="match status" value="1"/>
</dbReference>
<gene>
    <name evidence="7" type="ORF">Q4I29_001554</name>
</gene>
<organism evidence="7 8">
    <name type="scientific">Leishmania shawi</name>
    <dbReference type="NCBI Taxonomy" id="5680"/>
    <lineage>
        <taxon>Eukaryota</taxon>
        <taxon>Discoba</taxon>
        <taxon>Euglenozoa</taxon>
        <taxon>Kinetoplastea</taxon>
        <taxon>Metakinetoplastina</taxon>
        <taxon>Trypanosomatida</taxon>
        <taxon>Trypanosomatidae</taxon>
        <taxon>Leishmaniinae</taxon>
        <taxon>Leishmania</taxon>
        <taxon>Leishmania guyanensis species complex</taxon>
    </lineage>
</organism>
<reference evidence="7 8" key="1">
    <citation type="submission" date="2024-02" db="EMBL/GenBank/DDBJ databases">
        <title>FIRST GENOME SEQUENCES OF Leishmania (Viannia) shawi, Leishmania (Viannia) lindenbergi AND Leishmania (Viannia) utingensis.</title>
        <authorList>
            <person name="Resadore F."/>
            <person name="Custodio M.G.F."/>
            <person name="Boite M.C."/>
            <person name="Cupolillo E."/>
            <person name="Ferreira G.E.M."/>
        </authorList>
    </citation>
    <scope>NUCLEOTIDE SEQUENCE [LARGE SCALE GENOMIC DNA]</scope>
    <source>
        <strain evidence="7 8">MCEB/BR/1984/M8408</strain>
    </source>
</reference>
<dbReference type="Gene3D" id="3.40.50.10440">
    <property type="entry name" value="Dihydroxyacetone kinase, domain 1"/>
    <property type="match status" value="1"/>
</dbReference>
<evidence type="ECO:0000256" key="2">
    <source>
        <dbReference type="ARBA" id="ARBA00022741"/>
    </source>
</evidence>